<dbReference type="PROSITE" id="PS51257">
    <property type="entry name" value="PROKAR_LIPOPROTEIN"/>
    <property type="match status" value="1"/>
</dbReference>
<name>A0A7I7MMF9_9MYCO</name>
<dbReference type="RefSeq" id="WP_158084766.1">
    <property type="nucleotide sequence ID" value="NZ_AP022575.1"/>
</dbReference>
<reference evidence="1 2" key="1">
    <citation type="journal article" date="2019" name="Emerg. Microbes Infect.">
        <title>Comprehensive subspecies identification of 175 nontuberculous mycobacteria species based on 7547 genomic profiles.</title>
        <authorList>
            <person name="Matsumoto Y."/>
            <person name="Kinjo T."/>
            <person name="Motooka D."/>
            <person name="Nabeya D."/>
            <person name="Jung N."/>
            <person name="Uechi K."/>
            <person name="Horii T."/>
            <person name="Iida T."/>
            <person name="Fujita J."/>
            <person name="Nakamura S."/>
        </authorList>
    </citation>
    <scope>NUCLEOTIDE SEQUENCE [LARGE SCALE GENOMIC DNA]</scope>
    <source>
        <strain evidence="1 2">JCM 14233</strain>
    </source>
</reference>
<sequence length="58" mass="5937">MNARNNMTKLAMRVLGGVLAVLAASLIAGCADYHPLPDGRTPLGMGTAAVAPPEFANE</sequence>
<accession>A0A7I7MMF9</accession>
<evidence type="ECO:0000313" key="2">
    <source>
        <dbReference type="Proteomes" id="UP000467236"/>
    </source>
</evidence>
<evidence type="ECO:0000313" key="1">
    <source>
        <dbReference type="EMBL" id="BBX73002.1"/>
    </source>
</evidence>
<proteinExistence type="predicted"/>
<gene>
    <name evidence="1" type="ORF">MSHI_09080</name>
</gene>
<dbReference type="EMBL" id="AP022575">
    <property type="protein sequence ID" value="BBX73002.1"/>
    <property type="molecule type" value="Genomic_DNA"/>
</dbReference>
<dbReference type="AlphaFoldDB" id="A0A7I7MMF9"/>
<organism evidence="1 2">
    <name type="scientific">Mycobacterium shinjukuense</name>
    <dbReference type="NCBI Taxonomy" id="398694"/>
    <lineage>
        <taxon>Bacteria</taxon>
        <taxon>Bacillati</taxon>
        <taxon>Actinomycetota</taxon>
        <taxon>Actinomycetes</taxon>
        <taxon>Mycobacteriales</taxon>
        <taxon>Mycobacteriaceae</taxon>
        <taxon>Mycobacterium</taxon>
    </lineage>
</organism>
<protein>
    <recommendedName>
        <fullName evidence="3">Lipoprotein</fullName>
    </recommendedName>
</protein>
<dbReference type="Proteomes" id="UP000467236">
    <property type="component" value="Chromosome"/>
</dbReference>
<dbReference type="KEGG" id="mshj:MSHI_09080"/>
<evidence type="ECO:0008006" key="3">
    <source>
        <dbReference type="Google" id="ProtNLM"/>
    </source>
</evidence>
<keyword evidence="2" id="KW-1185">Reference proteome</keyword>